<dbReference type="Pfam" id="PF14905">
    <property type="entry name" value="OMP_b-brl_3"/>
    <property type="match status" value="1"/>
</dbReference>
<evidence type="ECO:0000313" key="11">
    <source>
        <dbReference type="EMBL" id="NCI50005.1"/>
    </source>
</evidence>
<evidence type="ECO:0000256" key="7">
    <source>
        <dbReference type="PROSITE-ProRule" id="PRU01360"/>
    </source>
</evidence>
<dbReference type="SUPFAM" id="SSF56935">
    <property type="entry name" value="Porins"/>
    <property type="match status" value="1"/>
</dbReference>
<feature type="chain" id="PRO_5045931830" evidence="8">
    <location>
        <begin position="21"/>
        <end position="817"/>
    </location>
</feature>
<dbReference type="PANTHER" id="PTHR40980:SF4">
    <property type="entry name" value="TONB-DEPENDENT RECEPTOR-LIKE BETA-BARREL DOMAIN-CONTAINING PROTEIN"/>
    <property type="match status" value="1"/>
</dbReference>
<dbReference type="Proteomes" id="UP000753802">
    <property type="component" value="Unassembled WGS sequence"/>
</dbReference>
<protein>
    <submittedName>
        <fullName evidence="11">TonB-dependent receptor</fullName>
    </submittedName>
</protein>
<keyword evidence="12" id="KW-1185">Reference proteome</keyword>
<evidence type="ECO:0000256" key="2">
    <source>
        <dbReference type="ARBA" id="ARBA00022448"/>
    </source>
</evidence>
<dbReference type="InterPro" id="IPR013783">
    <property type="entry name" value="Ig-like_fold"/>
</dbReference>
<keyword evidence="4 7" id="KW-0812">Transmembrane</keyword>
<dbReference type="InterPro" id="IPR036942">
    <property type="entry name" value="Beta-barrel_TonB_sf"/>
</dbReference>
<comment type="subcellular location">
    <subcellularLocation>
        <location evidence="1 7">Cell outer membrane</location>
        <topology evidence="1 7">Multi-pass membrane protein</topology>
    </subcellularLocation>
</comment>
<dbReference type="Pfam" id="PF07715">
    <property type="entry name" value="Plug"/>
    <property type="match status" value="1"/>
</dbReference>
<dbReference type="InterPro" id="IPR039426">
    <property type="entry name" value="TonB-dep_rcpt-like"/>
</dbReference>
<dbReference type="InterPro" id="IPR037066">
    <property type="entry name" value="Plug_dom_sf"/>
</dbReference>
<reference evidence="11 12" key="1">
    <citation type="submission" date="2020-01" db="EMBL/GenBank/DDBJ databases">
        <title>Genome analysis.</title>
        <authorList>
            <person name="Wu S."/>
            <person name="Wang G."/>
        </authorList>
    </citation>
    <scope>NUCLEOTIDE SEQUENCE [LARGE SCALE GENOMIC DNA]</scope>
    <source>
        <strain evidence="11 12">SYL130</strain>
    </source>
</reference>
<feature type="domain" description="Outer membrane protein beta-barrel" evidence="10">
    <location>
        <begin position="383"/>
        <end position="789"/>
    </location>
</feature>
<evidence type="ECO:0000256" key="1">
    <source>
        <dbReference type="ARBA" id="ARBA00004571"/>
    </source>
</evidence>
<proteinExistence type="inferred from homology"/>
<feature type="domain" description="TonB-dependent receptor plug" evidence="9">
    <location>
        <begin position="133"/>
        <end position="223"/>
    </location>
</feature>
<dbReference type="InterPro" id="IPR012910">
    <property type="entry name" value="Plug_dom"/>
</dbReference>
<dbReference type="Gene3D" id="2.40.170.20">
    <property type="entry name" value="TonB-dependent receptor, beta-barrel domain"/>
    <property type="match status" value="1"/>
</dbReference>
<keyword evidence="11" id="KW-0675">Receptor</keyword>
<gene>
    <name evidence="11" type="ORF">GWC95_08735</name>
</gene>
<evidence type="ECO:0000256" key="8">
    <source>
        <dbReference type="SAM" id="SignalP"/>
    </source>
</evidence>
<keyword evidence="5 7" id="KW-0472">Membrane</keyword>
<evidence type="ECO:0000256" key="3">
    <source>
        <dbReference type="ARBA" id="ARBA00022452"/>
    </source>
</evidence>
<keyword evidence="6 7" id="KW-0998">Cell outer membrane</keyword>
<comment type="similarity">
    <text evidence="7">Belongs to the TonB-dependent receptor family.</text>
</comment>
<keyword evidence="3 7" id="KW-1134">Transmembrane beta strand</keyword>
<evidence type="ECO:0000259" key="10">
    <source>
        <dbReference type="Pfam" id="PF14905"/>
    </source>
</evidence>
<evidence type="ECO:0000259" key="9">
    <source>
        <dbReference type="Pfam" id="PF07715"/>
    </source>
</evidence>
<dbReference type="PANTHER" id="PTHR40980">
    <property type="entry name" value="PLUG DOMAIN-CONTAINING PROTEIN"/>
    <property type="match status" value="1"/>
</dbReference>
<evidence type="ECO:0000313" key="12">
    <source>
        <dbReference type="Proteomes" id="UP000753802"/>
    </source>
</evidence>
<evidence type="ECO:0000256" key="5">
    <source>
        <dbReference type="ARBA" id="ARBA00023136"/>
    </source>
</evidence>
<dbReference type="Gene3D" id="2.60.40.10">
    <property type="entry name" value="Immunoglobulins"/>
    <property type="match status" value="1"/>
</dbReference>
<dbReference type="PROSITE" id="PS52016">
    <property type="entry name" value="TONB_DEPENDENT_REC_3"/>
    <property type="match status" value="1"/>
</dbReference>
<dbReference type="InterPro" id="IPR041700">
    <property type="entry name" value="OMP_b-brl_3"/>
</dbReference>
<dbReference type="Gene3D" id="2.170.130.10">
    <property type="entry name" value="TonB-dependent receptor, plug domain"/>
    <property type="match status" value="1"/>
</dbReference>
<comment type="caution">
    <text evidence="11">The sequence shown here is derived from an EMBL/GenBank/DDBJ whole genome shotgun (WGS) entry which is preliminary data.</text>
</comment>
<keyword evidence="2 7" id="KW-0813">Transport</keyword>
<dbReference type="SUPFAM" id="SSF49478">
    <property type="entry name" value="Cna protein B-type domain"/>
    <property type="match status" value="1"/>
</dbReference>
<name>A0ABW9ZSC8_9BACT</name>
<accession>A0ABW9ZSC8</accession>
<organism evidence="11 12">
    <name type="scientific">Sediminibacterium roseum</name>
    <dbReference type="NCBI Taxonomy" id="1978412"/>
    <lineage>
        <taxon>Bacteria</taxon>
        <taxon>Pseudomonadati</taxon>
        <taxon>Bacteroidota</taxon>
        <taxon>Chitinophagia</taxon>
        <taxon>Chitinophagales</taxon>
        <taxon>Chitinophagaceae</taxon>
        <taxon>Sediminibacterium</taxon>
    </lineage>
</organism>
<dbReference type="Pfam" id="PF13620">
    <property type="entry name" value="CarboxypepD_reg"/>
    <property type="match status" value="1"/>
</dbReference>
<evidence type="ECO:0000256" key="4">
    <source>
        <dbReference type="ARBA" id="ARBA00022692"/>
    </source>
</evidence>
<feature type="signal peptide" evidence="8">
    <location>
        <begin position="1"/>
        <end position="20"/>
    </location>
</feature>
<keyword evidence="8" id="KW-0732">Signal</keyword>
<evidence type="ECO:0000256" key="6">
    <source>
        <dbReference type="ARBA" id="ARBA00023237"/>
    </source>
</evidence>
<dbReference type="EMBL" id="JAACJS010000012">
    <property type="protein sequence ID" value="NCI50005.1"/>
    <property type="molecule type" value="Genomic_DNA"/>
</dbReference>
<sequence>MKKIVAMLAVLGAFSSATYAQNAGGKVSGTVSGTQKPVESASVGLLRAKDSSVVKMAVSDKSGRFEVEKLAEGKYLVLIQSVGYAKYYSEVFSISGAQPQYTLKPVSLVAASKKLEEVTVVSKRPFVEQKVDRTIINVDATPSNTGTSVMEVLEKSPGISVDKDGNISLKGKQGVMIMLDGKPTYLGGEDLANFLKNMPSANLDQIEIMTNPPAKFDASGNSGVINIKTKKTRTVGYNGSVTTSYGQGVLPKSNLSTNLNFRENKLNFFGNGSVYYNENFNNIILNRKFRDQSNNALLSVFDQTARNNRDGRGGNYKIGVDYFMNKKTTLGIVVNGYENRNNEITNNTTLISDKNGALTTRTQAINDVSSNYGNTGINFNLRHVFDSTNKELTADVDYVNYNSGSNQLLSNHFFDNLGNKQSNDEAIKGSIPATINIYSAKADYTHPLKEGSRFEAGLKTSFVETDNNAQYANLNAATGVFVPDAGRSNHFLYKENINAAYLNLSKQLSKIWSAQLGLRLENTNLSGNQLTTGQTFKRDYTQVFPTAFIGYTPNDKNQFSLSYGRRIDRPNYQDLNPFYNFLDKYTYQIGNPYLNPQFSHNLQLNHTYKNALTTTLGYGVTKDIIQEILEQVDSTHTSYIKRGNIARRENIDLSVSYNAALTKWWRTSFYAIVFYNKFSGVINKAYEEISGVSFSGNINNQFTFKNGWSAELSGFYRSAQAQGVLASNPMYAINVGVSKNILKNKGSLRLAVRDVLYSQVFSGYSKYQNVDVTLRQERDSRQVNLSFTYRFAKGKAVAQRKRGGAGEEQNRVNTGGN</sequence>
<dbReference type="RefSeq" id="WP_161818322.1">
    <property type="nucleotide sequence ID" value="NZ_JAACJS010000012.1"/>
</dbReference>